<dbReference type="InterPro" id="IPR005671">
    <property type="entry name" value="LeuA_bact_synth"/>
</dbReference>
<evidence type="ECO:0000256" key="6">
    <source>
        <dbReference type="ARBA" id="ARBA00022490"/>
    </source>
</evidence>
<evidence type="ECO:0000256" key="11">
    <source>
        <dbReference type="ARBA" id="ARBA00023304"/>
    </source>
</evidence>
<dbReference type="SUPFAM" id="SSF51569">
    <property type="entry name" value="Aldolase"/>
    <property type="match status" value="1"/>
</dbReference>
<dbReference type="InterPro" id="IPR054691">
    <property type="entry name" value="LeuA/HCS_post-cat"/>
</dbReference>
<dbReference type="FunFam" id="3.20.20.70:FF:000010">
    <property type="entry name" value="2-isopropylmalate synthase"/>
    <property type="match status" value="1"/>
</dbReference>
<dbReference type="FunFam" id="3.30.160.270:FF:000001">
    <property type="entry name" value="2-isopropylmalate synthase"/>
    <property type="match status" value="1"/>
</dbReference>
<dbReference type="InterPro" id="IPR013709">
    <property type="entry name" value="2-isopropylmalate_synth_dimer"/>
</dbReference>
<comment type="caution">
    <text evidence="14">The sequence shown here is derived from an EMBL/GenBank/DDBJ whole genome shotgun (WGS) entry which is preliminary data.</text>
</comment>
<dbReference type="GO" id="GO:0003852">
    <property type="term" value="F:2-isopropylmalate synthase activity"/>
    <property type="evidence" value="ECO:0007669"/>
    <property type="project" value="UniProtKB-EC"/>
</dbReference>
<evidence type="ECO:0000256" key="2">
    <source>
        <dbReference type="ARBA" id="ARBA00004689"/>
    </source>
</evidence>
<evidence type="ECO:0000313" key="15">
    <source>
        <dbReference type="Proteomes" id="UP000612055"/>
    </source>
</evidence>
<dbReference type="PANTHER" id="PTHR10277">
    <property type="entry name" value="HOMOCITRATE SYNTHASE-RELATED"/>
    <property type="match status" value="1"/>
</dbReference>
<dbReference type="GO" id="GO:0009098">
    <property type="term" value="P:L-leucine biosynthetic process"/>
    <property type="evidence" value="ECO:0007669"/>
    <property type="project" value="UniProtKB-UniPathway"/>
</dbReference>
<dbReference type="Pfam" id="PF00682">
    <property type="entry name" value="HMGL-like"/>
    <property type="match status" value="1"/>
</dbReference>
<feature type="domain" description="Pyruvate carboxyltransferase" evidence="13">
    <location>
        <begin position="56"/>
        <end position="329"/>
    </location>
</feature>
<evidence type="ECO:0000256" key="7">
    <source>
        <dbReference type="ARBA" id="ARBA00022605"/>
    </source>
</evidence>
<evidence type="ECO:0000256" key="9">
    <source>
        <dbReference type="ARBA" id="ARBA00022723"/>
    </source>
</evidence>
<comment type="similarity">
    <text evidence="3">Belongs to the alpha-IPM synthase/homocitrate synthase family. LeuA type 1 subfamily.</text>
</comment>
<name>A0A835Y822_9CHLO</name>
<reference evidence="14" key="1">
    <citation type="journal article" date="2020" name="bioRxiv">
        <title>Comparative genomics of Chlamydomonas.</title>
        <authorList>
            <person name="Craig R.J."/>
            <person name="Hasan A.R."/>
            <person name="Ness R.W."/>
            <person name="Keightley P.D."/>
        </authorList>
    </citation>
    <scope>NUCLEOTIDE SEQUENCE</scope>
    <source>
        <strain evidence="14">CCAP 11/70</strain>
    </source>
</reference>
<evidence type="ECO:0000256" key="8">
    <source>
        <dbReference type="ARBA" id="ARBA00022679"/>
    </source>
</evidence>
<keyword evidence="11" id="KW-0100">Branched-chain amino acid biosynthesis</keyword>
<dbReference type="HAMAP" id="MF_01025">
    <property type="entry name" value="LeuA_type1"/>
    <property type="match status" value="1"/>
</dbReference>
<evidence type="ECO:0000256" key="3">
    <source>
        <dbReference type="ARBA" id="ARBA00009396"/>
    </source>
</evidence>
<keyword evidence="15" id="KW-1185">Reference proteome</keyword>
<dbReference type="InterPro" id="IPR050073">
    <property type="entry name" value="2-IPM_HCS-like"/>
</dbReference>
<dbReference type="Pfam" id="PF22617">
    <property type="entry name" value="HCS_D2"/>
    <property type="match status" value="1"/>
</dbReference>
<keyword evidence="5" id="KW-0432">Leucine biosynthesis</keyword>
<keyword evidence="8" id="KW-0808">Transferase</keyword>
<dbReference type="UniPathway" id="UPA00048">
    <property type="reaction ID" value="UER00070"/>
</dbReference>
<evidence type="ECO:0000256" key="10">
    <source>
        <dbReference type="ARBA" id="ARBA00023211"/>
    </source>
</evidence>
<dbReference type="OrthoDB" id="2015253at2759"/>
<keyword evidence="10" id="KW-0464">Manganese</keyword>
<evidence type="ECO:0000256" key="12">
    <source>
        <dbReference type="SAM" id="MobiDB-lite"/>
    </source>
</evidence>
<dbReference type="GO" id="GO:0010177">
    <property type="term" value="F:methylthioalkylmalate synthase activity"/>
    <property type="evidence" value="ECO:0007669"/>
    <property type="project" value="UniProtKB-ARBA"/>
</dbReference>
<gene>
    <name evidence="14" type="ORF">HYH03_009137</name>
</gene>
<dbReference type="NCBIfam" id="NF002086">
    <property type="entry name" value="PRK00915.1-3"/>
    <property type="match status" value="1"/>
</dbReference>
<dbReference type="Gene3D" id="3.30.160.270">
    <property type="match status" value="1"/>
</dbReference>
<dbReference type="PANTHER" id="PTHR10277:SF9">
    <property type="entry name" value="2-ISOPROPYLMALATE SYNTHASE 1, CHLOROPLASTIC-RELATED"/>
    <property type="match status" value="1"/>
</dbReference>
<evidence type="ECO:0000259" key="13">
    <source>
        <dbReference type="PROSITE" id="PS50991"/>
    </source>
</evidence>
<feature type="compositionally biased region" description="Polar residues" evidence="12">
    <location>
        <begin position="650"/>
        <end position="665"/>
    </location>
</feature>
<dbReference type="InterPro" id="IPR013785">
    <property type="entry name" value="Aldolase_TIM"/>
</dbReference>
<dbReference type="CDD" id="cd07940">
    <property type="entry name" value="DRE_TIM_IPMS"/>
    <property type="match status" value="1"/>
</dbReference>
<keyword evidence="9" id="KW-0479">Metal-binding</keyword>
<dbReference type="EMBL" id="JAEHOE010000043">
    <property type="protein sequence ID" value="KAG2492724.1"/>
    <property type="molecule type" value="Genomic_DNA"/>
</dbReference>
<keyword evidence="7" id="KW-0028">Amino-acid biosynthesis</keyword>
<evidence type="ECO:0000256" key="4">
    <source>
        <dbReference type="ARBA" id="ARBA00012973"/>
    </source>
</evidence>
<sequence length="665" mass="71131">MAALGSAVGPRVAPARAGQICRRAVIMPAGRTRVVVRAELKRPEYIPNRIDDPNYVRIFDTTLRDGEQSPGATLTSKEKLDIARQLAKLGVDIIEAGFPVASPDDFEAVRTIAMEVGNDVAPDGYVPVICGLSRTKPQDLERAWEAVRHAKRPRVHTFIATSEIHMQYKLRMTPDEVVESAVTAVKHLRSLGCNDIEFSPEDAGRSDPVFLYRILGEVIKAGATTLNIPDTTGWNLPHEFGGLIAAIRKNTPGAENVIISTHCQNDLGLATANSLAGAMNGARQIECTINGIGERAGNASLEEVVLAIKLRGEAQMNGLRTGIRPVHIYPTSKMVSDYSGMIVQPHKAIVGANAFAHESGIHQDGMLKNRETYEIMTPESIGLPRQEQDRGIVLGKHSGRNALNSRLRSLGYELSQSELDDVFKRFKALADKKKGISDEDILALMSDELHQPKVIWELLDLQARGGGARGVRHRGGGGKGKGRKLHQPKVIWELLDLQVVCGTMGMPTATVQMKGPDGIARIGVGVGTGPVDAAYKAIDSLVRVEAELSDYSVSSVTQGIEALAHTRVMIRPAGKMSDAGYSEHAALGSVQRQFSGSGANEDIVVASARAYISALNKMIGWMSVVVKVAPRTKPAVGAGLSSGASLASVDNGQAPASSQLTAAST</sequence>
<protein>
    <recommendedName>
        <fullName evidence="4">2-isopropylmalate synthase</fullName>
        <ecNumber evidence="4">2.3.3.13</ecNumber>
    </recommendedName>
</protein>
<dbReference type="EC" id="2.3.3.13" evidence="4"/>
<dbReference type="SMART" id="SM00917">
    <property type="entry name" value="LeuA_dimer"/>
    <property type="match status" value="1"/>
</dbReference>
<dbReference type="PROSITE" id="PS50991">
    <property type="entry name" value="PYR_CT"/>
    <property type="match status" value="1"/>
</dbReference>
<dbReference type="FunFam" id="1.10.238.260:FF:000001">
    <property type="entry name" value="2-isopropylmalate synthase"/>
    <property type="match status" value="1"/>
</dbReference>
<feature type="region of interest" description="Disordered" evidence="12">
    <location>
        <begin position="645"/>
        <end position="665"/>
    </location>
</feature>
<dbReference type="Proteomes" id="UP000612055">
    <property type="component" value="Unassembled WGS sequence"/>
</dbReference>
<dbReference type="SUPFAM" id="SSF110921">
    <property type="entry name" value="2-isopropylmalate synthase LeuA, allosteric (dimerisation) domain"/>
    <property type="match status" value="1"/>
</dbReference>
<dbReference type="InterPro" id="IPR002034">
    <property type="entry name" value="AIPM/Hcit_synth_CS"/>
</dbReference>
<dbReference type="Gene3D" id="1.10.238.260">
    <property type="match status" value="1"/>
</dbReference>
<evidence type="ECO:0000256" key="5">
    <source>
        <dbReference type="ARBA" id="ARBA00022430"/>
    </source>
</evidence>
<comment type="pathway">
    <text evidence="2">Amino-acid biosynthesis; L-leucine biosynthesis; L-leucine from 3-methyl-2-oxobutanoate: step 1/4.</text>
</comment>
<dbReference type="InterPro" id="IPR000891">
    <property type="entry name" value="PYR_CT"/>
</dbReference>
<keyword evidence="6" id="KW-0963">Cytoplasm</keyword>
<evidence type="ECO:0000313" key="14">
    <source>
        <dbReference type="EMBL" id="KAG2492724.1"/>
    </source>
</evidence>
<evidence type="ECO:0000256" key="1">
    <source>
        <dbReference type="ARBA" id="ARBA00000064"/>
    </source>
</evidence>
<dbReference type="GO" id="GO:0046872">
    <property type="term" value="F:metal ion binding"/>
    <property type="evidence" value="ECO:0007669"/>
    <property type="project" value="UniProtKB-KW"/>
</dbReference>
<dbReference type="InterPro" id="IPR036230">
    <property type="entry name" value="LeuA_allosteric_dom_sf"/>
</dbReference>
<dbReference type="PROSITE" id="PS00815">
    <property type="entry name" value="AIPM_HOMOCIT_SYNTH_1"/>
    <property type="match status" value="1"/>
</dbReference>
<dbReference type="AlphaFoldDB" id="A0A835Y822"/>
<proteinExistence type="inferred from homology"/>
<organism evidence="14 15">
    <name type="scientific">Edaphochlamys debaryana</name>
    <dbReference type="NCBI Taxonomy" id="47281"/>
    <lineage>
        <taxon>Eukaryota</taxon>
        <taxon>Viridiplantae</taxon>
        <taxon>Chlorophyta</taxon>
        <taxon>core chlorophytes</taxon>
        <taxon>Chlorophyceae</taxon>
        <taxon>CS clade</taxon>
        <taxon>Chlamydomonadales</taxon>
        <taxon>Chlamydomonadales incertae sedis</taxon>
        <taxon>Edaphochlamys</taxon>
    </lineage>
</organism>
<dbReference type="Pfam" id="PF08502">
    <property type="entry name" value="LeuA_dimer"/>
    <property type="match status" value="1"/>
</dbReference>
<comment type="catalytic activity">
    <reaction evidence="1">
        <text>3-methyl-2-oxobutanoate + acetyl-CoA + H2O = (2S)-2-isopropylmalate + CoA + H(+)</text>
        <dbReference type="Rhea" id="RHEA:21524"/>
        <dbReference type="ChEBI" id="CHEBI:1178"/>
        <dbReference type="ChEBI" id="CHEBI:11851"/>
        <dbReference type="ChEBI" id="CHEBI:15377"/>
        <dbReference type="ChEBI" id="CHEBI:15378"/>
        <dbReference type="ChEBI" id="CHEBI:57287"/>
        <dbReference type="ChEBI" id="CHEBI:57288"/>
        <dbReference type="EC" id="2.3.3.13"/>
    </reaction>
</comment>
<dbReference type="Gene3D" id="3.20.20.70">
    <property type="entry name" value="Aldolase class I"/>
    <property type="match status" value="1"/>
</dbReference>
<accession>A0A835Y822</accession>